<name>A0ABT3E1U3_9XANT</name>
<dbReference type="EMBL" id="JANFWR010000069">
    <property type="protein sequence ID" value="MCW0401745.1"/>
    <property type="molecule type" value="Genomic_DNA"/>
</dbReference>
<dbReference type="Proteomes" id="UP001320843">
    <property type="component" value="Unassembled WGS sequence"/>
</dbReference>
<evidence type="ECO:0000313" key="3">
    <source>
        <dbReference type="Proteomes" id="UP001320843"/>
    </source>
</evidence>
<feature type="region of interest" description="Disordered" evidence="1">
    <location>
        <begin position="667"/>
        <end position="689"/>
    </location>
</feature>
<proteinExistence type="predicted"/>
<feature type="compositionally biased region" description="Basic residues" evidence="1">
    <location>
        <begin position="673"/>
        <end position="689"/>
    </location>
</feature>
<reference evidence="2 3" key="1">
    <citation type="submission" date="2022-06" db="EMBL/GenBank/DDBJ databases">
        <title>Dynamics of rice microbiomes reveals core vertical transmitted seed endophytes.</title>
        <authorList>
            <person name="Liao K."/>
            <person name="Zhang X."/>
        </authorList>
    </citation>
    <scope>NUCLEOTIDE SEQUENCE [LARGE SCALE GENOMIC DNA]</scope>
    <source>
        <strain evidence="2 3">YT10-10-1</strain>
    </source>
</reference>
<evidence type="ECO:0008006" key="4">
    <source>
        <dbReference type="Google" id="ProtNLM"/>
    </source>
</evidence>
<gene>
    <name evidence="2" type="ORF">NB700_004301</name>
</gene>
<accession>A0ABT3E1U3</accession>
<evidence type="ECO:0000313" key="2">
    <source>
        <dbReference type="EMBL" id="MCW0401745.1"/>
    </source>
</evidence>
<evidence type="ECO:0000256" key="1">
    <source>
        <dbReference type="SAM" id="MobiDB-lite"/>
    </source>
</evidence>
<sequence>MTIATVVAVAIAVLRALALCRLGGGRGRRRALAGAEDALQPADHAGGRRRDRGRRNHGRRCRCGHRFFDHFAHRGRLRVLHIGHRRRRDVQLRLGQRVHRQLARGAALVAGLGAFLAQLVLAQAGHFVVRGVQLLVGDDHDRRVVALLDLAERAALFVEQVVGDLHRGLHQHLPGVLLHRVLLGDADDRQRQRLDAAHAAVAVATRADDLAGLTQRRTQALAAHLQQAEARDAADLHPRAVVLERVLQAVLDLALVLVGGHVDEVDDHQAAEVAQAQLARDLFGRLQVGLERGVLDVAALGGARGVDVHRGQRLGLVDHDRAAGRQAHAALVGGLDLRLDLEAVEQRDVVGVVLELAQALRHHLLHELLGVAVHLGGVDQDLADVGAQVVAQGADDQPRFLVDQERRRLGQGGLGDRLPHLQQVVQVPLQLFGIAADAGGADDHAHVVGDVQLVQRFLQRGAVLALDPARDAAGAGRVRHQHHVAAGQGDERGQGRALVAALLLVHLDHDFLALAQQFADRRLVVVDAGLEVIAGDFLQRQEAVALAAVFDEGRFQRGFEPGDAALVDVGLLLFLGRLLDVDVVQGLAVHDGHTQFFCLRGVDQHSLHCCVPRAATARNAMGFRFWSRFVAHRAGAGWASWVSSATTPRRAAGALFAFRWFRTGGDSSQAGRRTGHVQRGRLRHPAMAG</sequence>
<organism evidence="2 3">
    <name type="scientific">Xanthomonas sacchari</name>
    <dbReference type="NCBI Taxonomy" id="56458"/>
    <lineage>
        <taxon>Bacteria</taxon>
        <taxon>Pseudomonadati</taxon>
        <taxon>Pseudomonadota</taxon>
        <taxon>Gammaproteobacteria</taxon>
        <taxon>Lysobacterales</taxon>
        <taxon>Lysobacteraceae</taxon>
        <taxon>Xanthomonas</taxon>
    </lineage>
</organism>
<comment type="caution">
    <text evidence="2">The sequence shown here is derived from an EMBL/GenBank/DDBJ whole genome shotgun (WGS) entry which is preliminary data.</text>
</comment>
<keyword evidence="3" id="KW-1185">Reference proteome</keyword>
<protein>
    <recommendedName>
        <fullName evidence="4">NAD-specific glutamate dehydrogenase</fullName>
    </recommendedName>
</protein>